<organism evidence="3 4">
    <name type="scientific">Roridomyces roridus</name>
    <dbReference type="NCBI Taxonomy" id="1738132"/>
    <lineage>
        <taxon>Eukaryota</taxon>
        <taxon>Fungi</taxon>
        <taxon>Dikarya</taxon>
        <taxon>Basidiomycota</taxon>
        <taxon>Agaricomycotina</taxon>
        <taxon>Agaricomycetes</taxon>
        <taxon>Agaricomycetidae</taxon>
        <taxon>Agaricales</taxon>
        <taxon>Marasmiineae</taxon>
        <taxon>Mycenaceae</taxon>
        <taxon>Roridomyces</taxon>
    </lineage>
</organism>
<dbReference type="GO" id="GO:0016020">
    <property type="term" value="C:membrane"/>
    <property type="evidence" value="ECO:0007669"/>
    <property type="project" value="TreeGrafter"/>
</dbReference>
<dbReference type="InterPro" id="IPR011990">
    <property type="entry name" value="TPR-like_helical_dom_sf"/>
</dbReference>
<protein>
    <recommendedName>
        <fullName evidence="5">TPR-like protein</fullName>
    </recommendedName>
</protein>
<evidence type="ECO:0000256" key="1">
    <source>
        <dbReference type="ARBA" id="ARBA00022737"/>
    </source>
</evidence>
<dbReference type="PANTHER" id="PTHR45831:SF2">
    <property type="entry name" value="LD24721P"/>
    <property type="match status" value="1"/>
</dbReference>
<dbReference type="InterPro" id="IPR047150">
    <property type="entry name" value="SGT"/>
</dbReference>
<proteinExistence type="predicted"/>
<keyword evidence="4" id="KW-1185">Reference proteome</keyword>
<dbReference type="PANTHER" id="PTHR45831">
    <property type="entry name" value="LD24721P"/>
    <property type="match status" value="1"/>
</dbReference>
<accession>A0AAD7CIA6</accession>
<dbReference type="AlphaFoldDB" id="A0AAD7CIA6"/>
<sequence>MSSSQLKAEGNTLYVAKKFKEASKKYTEAIQASDEAVDPKGLAVLYANRAACSLALKSSIEWLVYMDACDDANKATKLDPGYAKAWARLASANEASTSPTSRTSQSQVFWKRALDALPKSDLSESEKAQKSQYKAAYEAAVAAAERIKKNPPTLGVNDHAVQMEAGRMPWEIATAMLPILQGETVPNPLMVGSSVRLELVFFVVHQLNGTHRLGSSTAHTKSAIVDLTNAILRDDRVFHIANSDFFTRYNMQVTMEITMFKPWVSAGPTVVIREALERQRSAGWASARPAVSVTVRLWIMRGYMDSCVRGRHDVCVELTKRALEVLRGLREHWMLEPKENRGTVFEKSFMFGVQRLYVDALRQLNGKERSPEQLEELLQESDLLLQEMDQEPHLQEPSDPGFINSFFVYPRATAYACVSASSSRHPVLKVACSNKGYYYAEKAALASGQDEKELLRKSAIEYLNAAAELPVDDEKHPWFLNVALQKMLPSYSYKLREILEVMERIRTVTPLAQAIWESSQLGSAGIWETIEGVAEQEEEWRAMLEDGHITLNSVVAQREVLQGGQRLNAQVWMN</sequence>
<dbReference type="GO" id="GO:0006620">
    <property type="term" value="P:post-translational protein targeting to endoplasmic reticulum membrane"/>
    <property type="evidence" value="ECO:0007669"/>
    <property type="project" value="TreeGrafter"/>
</dbReference>
<evidence type="ECO:0000256" key="2">
    <source>
        <dbReference type="ARBA" id="ARBA00022803"/>
    </source>
</evidence>
<dbReference type="GO" id="GO:0060090">
    <property type="term" value="F:molecular adaptor activity"/>
    <property type="evidence" value="ECO:0007669"/>
    <property type="project" value="TreeGrafter"/>
</dbReference>
<gene>
    <name evidence="3" type="ORF">FB45DRAFT_731788</name>
</gene>
<comment type="caution">
    <text evidence="3">The sequence shown here is derived from an EMBL/GenBank/DDBJ whole genome shotgun (WGS) entry which is preliminary data.</text>
</comment>
<keyword evidence="2" id="KW-0802">TPR repeat</keyword>
<dbReference type="GO" id="GO:0072380">
    <property type="term" value="C:TRC complex"/>
    <property type="evidence" value="ECO:0007669"/>
    <property type="project" value="TreeGrafter"/>
</dbReference>
<name>A0AAD7CIA6_9AGAR</name>
<evidence type="ECO:0008006" key="5">
    <source>
        <dbReference type="Google" id="ProtNLM"/>
    </source>
</evidence>
<keyword evidence="1" id="KW-0677">Repeat</keyword>
<dbReference type="Proteomes" id="UP001221142">
    <property type="component" value="Unassembled WGS sequence"/>
</dbReference>
<dbReference type="EMBL" id="JARKIF010000001">
    <property type="protein sequence ID" value="KAJ7649894.1"/>
    <property type="molecule type" value="Genomic_DNA"/>
</dbReference>
<dbReference type="SUPFAM" id="SSF48452">
    <property type="entry name" value="TPR-like"/>
    <property type="match status" value="1"/>
</dbReference>
<evidence type="ECO:0000313" key="4">
    <source>
        <dbReference type="Proteomes" id="UP001221142"/>
    </source>
</evidence>
<reference evidence="3" key="1">
    <citation type="submission" date="2023-03" db="EMBL/GenBank/DDBJ databases">
        <title>Massive genome expansion in bonnet fungi (Mycena s.s.) driven by repeated elements and novel gene families across ecological guilds.</title>
        <authorList>
            <consortium name="Lawrence Berkeley National Laboratory"/>
            <person name="Harder C.B."/>
            <person name="Miyauchi S."/>
            <person name="Viragh M."/>
            <person name="Kuo A."/>
            <person name="Thoen E."/>
            <person name="Andreopoulos B."/>
            <person name="Lu D."/>
            <person name="Skrede I."/>
            <person name="Drula E."/>
            <person name="Henrissat B."/>
            <person name="Morin E."/>
            <person name="Kohler A."/>
            <person name="Barry K."/>
            <person name="LaButti K."/>
            <person name="Morin E."/>
            <person name="Salamov A."/>
            <person name="Lipzen A."/>
            <person name="Mereny Z."/>
            <person name="Hegedus B."/>
            <person name="Baldrian P."/>
            <person name="Stursova M."/>
            <person name="Weitz H."/>
            <person name="Taylor A."/>
            <person name="Grigoriev I.V."/>
            <person name="Nagy L.G."/>
            <person name="Martin F."/>
            <person name="Kauserud H."/>
        </authorList>
    </citation>
    <scope>NUCLEOTIDE SEQUENCE</scope>
    <source>
        <strain evidence="3">9284</strain>
    </source>
</reference>
<dbReference type="Gene3D" id="1.25.40.10">
    <property type="entry name" value="Tetratricopeptide repeat domain"/>
    <property type="match status" value="1"/>
</dbReference>
<evidence type="ECO:0000313" key="3">
    <source>
        <dbReference type="EMBL" id="KAJ7649894.1"/>
    </source>
</evidence>